<evidence type="ECO:0000313" key="3">
    <source>
        <dbReference type="Proteomes" id="UP000254817"/>
    </source>
</evidence>
<dbReference type="GO" id="GO:0052881">
    <property type="term" value="F:4-hydroxyphenylacetate 3-monooxygenase activity"/>
    <property type="evidence" value="ECO:0007669"/>
    <property type="project" value="UniProtKB-EC"/>
</dbReference>
<keyword evidence="2" id="KW-0503">Monooxygenase</keyword>
<dbReference type="Proteomes" id="UP000254817">
    <property type="component" value="Unassembled WGS sequence"/>
</dbReference>
<evidence type="ECO:0000313" key="2">
    <source>
        <dbReference type="EMBL" id="STG52569.1"/>
    </source>
</evidence>
<proteinExistence type="predicted"/>
<dbReference type="PANTHER" id="PTHR36117:SF3">
    <property type="entry name" value="4-HYDROXYPHENYLACETATE 3-MONOOXYGENASE-RELATED"/>
    <property type="match status" value="1"/>
</dbReference>
<dbReference type="Pfam" id="PF03241">
    <property type="entry name" value="HpaB"/>
    <property type="match status" value="1"/>
</dbReference>
<dbReference type="AlphaFoldDB" id="A0A376MQ51"/>
<dbReference type="InterPro" id="IPR036250">
    <property type="entry name" value="AcylCo_DH-like_C"/>
</dbReference>
<dbReference type="InterPro" id="IPR004925">
    <property type="entry name" value="HpaB/PvcC/4-BUDH"/>
</dbReference>
<feature type="domain" description="HpaB/PvcC/4-BUDH C-terminal" evidence="1">
    <location>
        <begin position="2"/>
        <end position="60"/>
    </location>
</feature>
<keyword evidence="2" id="KW-0560">Oxidoreductase</keyword>
<protein>
    <submittedName>
        <fullName evidence="2">4-hydroxyphenylacetate 3-monooxygenase oxygenase component</fullName>
        <ecNumber evidence="2">1.14.14.9</ecNumber>
    </submittedName>
</protein>
<accession>A0A376MQ51</accession>
<dbReference type="Gene3D" id="1.20.140.10">
    <property type="entry name" value="Butyryl-CoA Dehydrogenase, subunit A, domain 3"/>
    <property type="match status" value="1"/>
</dbReference>
<sequence length="91" mass="10641">MDHVQRIKILKLMWDAIGSEFGGRHELYEINYSGSQDEIRLQCLRQAQSSGNMDKMMAMVDRCLSEYDQNGWTVPHLHNNDDINMLDKLLK</sequence>
<dbReference type="EC" id="1.14.14.9" evidence="2"/>
<dbReference type="EMBL" id="UGAW01000001">
    <property type="protein sequence ID" value="STG52569.1"/>
    <property type="molecule type" value="Genomic_DNA"/>
</dbReference>
<dbReference type="RefSeq" id="WP_283570851.1">
    <property type="nucleotide sequence ID" value="NZ_MOKJ01000242.1"/>
</dbReference>
<organism evidence="2 3">
    <name type="scientific">Escherichia coli</name>
    <dbReference type="NCBI Taxonomy" id="562"/>
    <lineage>
        <taxon>Bacteria</taxon>
        <taxon>Pseudomonadati</taxon>
        <taxon>Pseudomonadota</taxon>
        <taxon>Gammaproteobacteria</taxon>
        <taxon>Enterobacterales</taxon>
        <taxon>Enterobacteriaceae</taxon>
        <taxon>Escherichia</taxon>
    </lineage>
</organism>
<name>A0A376MQ51_ECOLX</name>
<reference evidence="2 3" key="1">
    <citation type="submission" date="2018-06" db="EMBL/GenBank/DDBJ databases">
        <authorList>
            <consortium name="Pathogen Informatics"/>
            <person name="Doyle S."/>
        </authorList>
    </citation>
    <scope>NUCLEOTIDE SEQUENCE [LARGE SCALE GENOMIC DNA]</scope>
    <source>
        <strain evidence="2 3">NCTC11112</strain>
    </source>
</reference>
<evidence type="ECO:0000259" key="1">
    <source>
        <dbReference type="Pfam" id="PF03241"/>
    </source>
</evidence>
<dbReference type="GO" id="GO:0016627">
    <property type="term" value="F:oxidoreductase activity, acting on the CH-CH group of donors"/>
    <property type="evidence" value="ECO:0007669"/>
    <property type="project" value="InterPro"/>
</dbReference>
<dbReference type="PANTHER" id="PTHR36117">
    <property type="entry name" value="4-HYDROXYPHENYLACETATE 3-MONOOXYGENASE-RELATED"/>
    <property type="match status" value="1"/>
</dbReference>
<dbReference type="SUPFAM" id="SSF47203">
    <property type="entry name" value="Acyl-CoA dehydrogenase C-terminal domain-like"/>
    <property type="match status" value="1"/>
</dbReference>
<dbReference type="InterPro" id="IPR024719">
    <property type="entry name" value="HpaB/PvcC/4-BUDH_C"/>
</dbReference>
<gene>
    <name evidence="2" type="primary">hpaB_1</name>
    <name evidence="2" type="ORF">NCTC11112_03077</name>
</gene>